<evidence type="ECO:0000313" key="10">
    <source>
        <dbReference type="Proteomes" id="UP000643405"/>
    </source>
</evidence>
<dbReference type="PANTHER" id="PTHR30627:SF6">
    <property type="entry name" value="BETA-LACTAMASE YBXI-RELATED"/>
    <property type="match status" value="1"/>
</dbReference>
<dbReference type="GO" id="GO:0008658">
    <property type="term" value="F:penicillin binding"/>
    <property type="evidence" value="ECO:0007669"/>
    <property type="project" value="InterPro"/>
</dbReference>
<feature type="domain" description="Penicillin-binding protein transpeptidase" evidence="8">
    <location>
        <begin position="25"/>
        <end position="250"/>
    </location>
</feature>
<dbReference type="Gene3D" id="3.40.710.10">
    <property type="entry name" value="DD-peptidase/beta-lactamase superfamily"/>
    <property type="match status" value="1"/>
</dbReference>
<organism evidence="9 10">
    <name type="scientific">Oryzicola mucosus</name>
    <dbReference type="NCBI Taxonomy" id="2767425"/>
    <lineage>
        <taxon>Bacteria</taxon>
        <taxon>Pseudomonadati</taxon>
        <taxon>Pseudomonadota</taxon>
        <taxon>Alphaproteobacteria</taxon>
        <taxon>Hyphomicrobiales</taxon>
        <taxon>Phyllobacteriaceae</taxon>
        <taxon>Oryzicola</taxon>
    </lineage>
</organism>
<comment type="similarity">
    <text evidence="2">Belongs to the class-D beta-lactamase family.</text>
</comment>
<dbReference type="NCBIfam" id="NF000270">
    <property type="entry name" value="bla_class_D_alt"/>
    <property type="match status" value="1"/>
</dbReference>
<name>A0A8J6U7C9_9HYPH</name>
<evidence type="ECO:0000256" key="5">
    <source>
        <dbReference type="ARBA" id="ARBA00022801"/>
    </source>
</evidence>
<dbReference type="GO" id="GO:0071555">
    <property type="term" value="P:cell wall organization"/>
    <property type="evidence" value="ECO:0007669"/>
    <property type="project" value="TreeGrafter"/>
</dbReference>
<dbReference type="GO" id="GO:0046677">
    <property type="term" value="P:response to antibiotic"/>
    <property type="evidence" value="ECO:0007669"/>
    <property type="project" value="UniProtKB-KW"/>
</dbReference>
<accession>A0A8J6U7C9</accession>
<dbReference type="Proteomes" id="UP000643405">
    <property type="component" value="Unassembled WGS sequence"/>
</dbReference>
<evidence type="ECO:0000256" key="2">
    <source>
        <dbReference type="ARBA" id="ARBA00007898"/>
    </source>
</evidence>
<protein>
    <recommendedName>
        <fullName evidence="3">beta-lactamase</fullName>
        <ecNumber evidence="3">3.5.2.6</ecNumber>
    </recommendedName>
</protein>
<evidence type="ECO:0000256" key="6">
    <source>
        <dbReference type="ARBA" id="ARBA00023251"/>
    </source>
</evidence>
<dbReference type="GO" id="GO:0008800">
    <property type="term" value="F:beta-lactamase activity"/>
    <property type="evidence" value="ECO:0007669"/>
    <property type="project" value="UniProtKB-EC"/>
</dbReference>
<evidence type="ECO:0000256" key="4">
    <source>
        <dbReference type="ARBA" id="ARBA00022729"/>
    </source>
</evidence>
<feature type="chain" id="PRO_5035163027" description="beta-lactamase" evidence="7">
    <location>
        <begin position="22"/>
        <end position="268"/>
    </location>
</feature>
<evidence type="ECO:0000256" key="7">
    <source>
        <dbReference type="SAM" id="SignalP"/>
    </source>
</evidence>
<keyword evidence="5" id="KW-0378">Hydrolase</keyword>
<dbReference type="Pfam" id="PF00905">
    <property type="entry name" value="Transpeptidase"/>
    <property type="match status" value="1"/>
</dbReference>
<keyword evidence="6" id="KW-0046">Antibiotic resistance</keyword>
<keyword evidence="10" id="KW-1185">Reference proteome</keyword>
<reference evidence="9" key="1">
    <citation type="submission" date="2020-09" db="EMBL/GenBank/DDBJ databases">
        <title>Genome seq and assembly of Tianweitania sp.</title>
        <authorList>
            <person name="Chhetri G."/>
        </authorList>
    </citation>
    <scope>NUCLEOTIDE SEQUENCE</scope>
    <source>
        <strain evidence="9">Rool2</strain>
    </source>
</reference>
<evidence type="ECO:0000256" key="3">
    <source>
        <dbReference type="ARBA" id="ARBA00012865"/>
    </source>
</evidence>
<dbReference type="InterPro" id="IPR050515">
    <property type="entry name" value="Beta-lactam/transpept"/>
</dbReference>
<dbReference type="SUPFAM" id="SSF56601">
    <property type="entry name" value="beta-lactamase/transpeptidase-like"/>
    <property type="match status" value="1"/>
</dbReference>
<dbReference type="InterPro" id="IPR012338">
    <property type="entry name" value="Beta-lactam/transpept-like"/>
</dbReference>
<evidence type="ECO:0000256" key="1">
    <source>
        <dbReference type="ARBA" id="ARBA00001526"/>
    </source>
</evidence>
<comment type="caution">
    <text evidence="9">The sequence shown here is derived from an EMBL/GenBank/DDBJ whole genome shotgun (WGS) entry which is preliminary data.</text>
</comment>
<evidence type="ECO:0000313" key="9">
    <source>
        <dbReference type="EMBL" id="MBD0414612.1"/>
    </source>
</evidence>
<dbReference type="EMBL" id="JACVVX010000002">
    <property type="protein sequence ID" value="MBD0414612.1"/>
    <property type="molecule type" value="Genomic_DNA"/>
</dbReference>
<dbReference type="GO" id="GO:0005886">
    <property type="term" value="C:plasma membrane"/>
    <property type="evidence" value="ECO:0007669"/>
    <property type="project" value="TreeGrafter"/>
</dbReference>
<dbReference type="InterPro" id="IPR001460">
    <property type="entry name" value="PCN-bd_Tpept"/>
</dbReference>
<evidence type="ECO:0000259" key="8">
    <source>
        <dbReference type="Pfam" id="PF00905"/>
    </source>
</evidence>
<keyword evidence="4 7" id="KW-0732">Signal</keyword>
<sequence length="268" mass="29108">MKKSILLAALTLLISASAAQARDICTVLADARSGKVLLQDGDCESRVTPASTFKLALAVIGFDAGVLTDAHAPVLPFKKGYADWGGDAWRQPIDPTSWMKHSVVWYSQRMAETLGRARLEDYAKRFAYGNADFSGDPGKDNGLERAWISSSLKISPLEQTAFLQRLLSGKLPIRPDVLDKTRSVVESANVGGWQVSGKTGSAYPRNADGSLNRAAGWGWYVGWAEKGDATLVFARLAQDEKRHTTSGGIRTKDALMRDWPALAARIGR</sequence>
<comment type="catalytic activity">
    <reaction evidence="1">
        <text>a beta-lactam + H2O = a substituted beta-amino acid</text>
        <dbReference type="Rhea" id="RHEA:20401"/>
        <dbReference type="ChEBI" id="CHEBI:15377"/>
        <dbReference type="ChEBI" id="CHEBI:35627"/>
        <dbReference type="ChEBI" id="CHEBI:140347"/>
        <dbReference type="EC" id="3.5.2.6"/>
    </reaction>
</comment>
<dbReference type="PANTHER" id="PTHR30627">
    <property type="entry name" value="PEPTIDOGLYCAN D,D-TRANSPEPTIDASE"/>
    <property type="match status" value="1"/>
</dbReference>
<dbReference type="EC" id="3.5.2.6" evidence="3"/>
<gene>
    <name evidence="9" type="primary">blaOXA</name>
    <name evidence="9" type="ORF">ICI42_08095</name>
</gene>
<dbReference type="AlphaFoldDB" id="A0A8J6U7C9"/>
<proteinExistence type="inferred from homology"/>
<feature type="signal peptide" evidence="7">
    <location>
        <begin position="1"/>
        <end position="21"/>
    </location>
</feature>